<gene>
    <name evidence="5" type="ORF">PHACADRAFT_195372</name>
</gene>
<dbReference type="STRING" id="650164.K5W8R0"/>
<evidence type="ECO:0000313" key="6">
    <source>
        <dbReference type="Proteomes" id="UP000008370"/>
    </source>
</evidence>
<evidence type="ECO:0000313" key="5">
    <source>
        <dbReference type="EMBL" id="EKM55344.1"/>
    </source>
</evidence>
<dbReference type="KEGG" id="pco:PHACADRAFT_195372"/>
<dbReference type="GO" id="GO:0003697">
    <property type="term" value="F:single-stranded DNA binding"/>
    <property type="evidence" value="ECO:0007669"/>
    <property type="project" value="TreeGrafter"/>
</dbReference>
<dbReference type="GO" id="GO:0035861">
    <property type="term" value="C:site of double-strand break"/>
    <property type="evidence" value="ECO:0007669"/>
    <property type="project" value="TreeGrafter"/>
</dbReference>
<dbReference type="InterPro" id="IPR012340">
    <property type="entry name" value="NA-bd_OB-fold"/>
</dbReference>
<protein>
    <recommendedName>
        <fullName evidence="7">Replication protein A C-terminal domain-containing protein</fullName>
    </recommendedName>
</protein>
<sequence>MSDEGGIDSMDFDRDDNSSTRSNASSKSASLPTLRPVTLRQVLEAKRPWSGNDTVPWYIDGQQIHHILVVASVVAEGFRPESRTAWYRLEDGTNRRTVTVLRYIEDPNDAHILPQGQGFVPKNVYVRVMGHLFADRGGGSPSIRADAFHVVQDPHEPYVHVLRVMYVHMEDQKGAPPQELLRNLTEDDKEPLENISVANGTSSSSTLRAGTSVARPSRPSQAPPVAAPRVEPAAPPPTAEPSMAAPSTPARRPPTSDIEEEPIAKRPAPIFSSSASTASASSSAAASARNPFPTSPRTPRTPTKSSRSSFRPAQSSPFTPNTEHRFRTLSTHDPLSDLTILQRKVLLRIMEATEANFIMGLDVTTLATDLMAEGITNDARDIADGLDHLADAGHIIGDPEGMYYRTADLKGKKPTYTLVPDD</sequence>
<keyword evidence="2" id="KW-0238">DNA-binding</keyword>
<feature type="compositionally biased region" description="Low complexity" evidence="4">
    <location>
        <begin position="19"/>
        <end position="30"/>
    </location>
</feature>
<feature type="compositionally biased region" description="Polar residues" evidence="4">
    <location>
        <begin position="196"/>
        <end position="209"/>
    </location>
</feature>
<dbReference type="RefSeq" id="XP_007395670.1">
    <property type="nucleotide sequence ID" value="XM_007395608.1"/>
</dbReference>
<dbReference type="EMBL" id="JH930472">
    <property type="protein sequence ID" value="EKM55344.1"/>
    <property type="molecule type" value="Genomic_DNA"/>
</dbReference>
<reference evidence="5 6" key="1">
    <citation type="journal article" date="2012" name="BMC Genomics">
        <title>Comparative genomics of the white-rot fungi, Phanerochaete carnosa and P. chrysosporium, to elucidate the genetic basis of the distinct wood types they colonize.</title>
        <authorList>
            <person name="Suzuki H."/>
            <person name="MacDonald J."/>
            <person name="Syed K."/>
            <person name="Salamov A."/>
            <person name="Hori C."/>
            <person name="Aerts A."/>
            <person name="Henrissat B."/>
            <person name="Wiebenga A."/>
            <person name="vanKuyk P.A."/>
            <person name="Barry K."/>
            <person name="Lindquist E."/>
            <person name="LaButti K."/>
            <person name="Lapidus A."/>
            <person name="Lucas S."/>
            <person name="Coutinho P."/>
            <person name="Gong Y."/>
            <person name="Samejima M."/>
            <person name="Mahadevan R."/>
            <person name="Abou-Zaid M."/>
            <person name="de Vries R.P."/>
            <person name="Igarashi K."/>
            <person name="Yadav J.S."/>
            <person name="Grigoriev I.V."/>
            <person name="Master E.R."/>
        </authorList>
    </citation>
    <scope>NUCLEOTIDE SEQUENCE [LARGE SCALE GENOMIC DNA]</scope>
    <source>
        <strain evidence="5 6">HHB-10118-sp</strain>
    </source>
</reference>
<evidence type="ECO:0000256" key="4">
    <source>
        <dbReference type="SAM" id="MobiDB-lite"/>
    </source>
</evidence>
<dbReference type="OrthoDB" id="25571at2759"/>
<accession>K5W8R0</accession>
<dbReference type="SUPFAM" id="SSF50249">
    <property type="entry name" value="Nucleic acid-binding proteins"/>
    <property type="match status" value="1"/>
</dbReference>
<evidence type="ECO:0000256" key="2">
    <source>
        <dbReference type="ARBA" id="ARBA00023125"/>
    </source>
</evidence>
<dbReference type="InterPro" id="IPR040260">
    <property type="entry name" value="RFA2-like"/>
</dbReference>
<feature type="region of interest" description="Disordered" evidence="4">
    <location>
        <begin position="194"/>
        <end position="329"/>
    </location>
</feature>
<dbReference type="GO" id="GO:0005662">
    <property type="term" value="C:DNA replication factor A complex"/>
    <property type="evidence" value="ECO:0007669"/>
    <property type="project" value="TreeGrafter"/>
</dbReference>
<dbReference type="Proteomes" id="UP000008370">
    <property type="component" value="Unassembled WGS sequence"/>
</dbReference>
<name>K5W8R0_PHACS</name>
<proteinExistence type="predicted"/>
<dbReference type="HOGENOM" id="CLU_650698_0_0_1"/>
<organism evidence="5 6">
    <name type="scientific">Phanerochaete carnosa (strain HHB-10118-sp)</name>
    <name type="common">White-rot fungus</name>
    <name type="synonym">Peniophora carnosa</name>
    <dbReference type="NCBI Taxonomy" id="650164"/>
    <lineage>
        <taxon>Eukaryota</taxon>
        <taxon>Fungi</taxon>
        <taxon>Dikarya</taxon>
        <taxon>Basidiomycota</taxon>
        <taxon>Agaricomycotina</taxon>
        <taxon>Agaricomycetes</taxon>
        <taxon>Polyporales</taxon>
        <taxon>Phanerochaetaceae</taxon>
        <taxon>Phanerochaete</taxon>
    </lineage>
</organism>
<dbReference type="AlphaFoldDB" id="K5W8R0"/>
<feature type="compositionally biased region" description="Low complexity" evidence="4">
    <location>
        <begin position="240"/>
        <end position="256"/>
    </location>
</feature>
<comment type="subcellular location">
    <subcellularLocation>
        <location evidence="1">Nucleus</location>
    </subcellularLocation>
</comment>
<feature type="compositionally biased region" description="Low complexity" evidence="4">
    <location>
        <begin position="272"/>
        <end position="318"/>
    </location>
</feature>
<dbReference type="GO" id="GO:0006289">
    <property type="term" value="P:nucleotide-excision repair"/>
    <property type="evidence" value="ECO:0007669"/>
    <property type="project" value="TreeGrafter"/>
</dbReference>
<evidence type="ECO:0000256" key="1">
    <source>
        <dbReference type="ARBA" id="ARBA00004123"/>
    </source>
</evidence>
<dbReference type="GO" id="GO:0000724">
    <property type="term" value="P:double-strand break repair via homologous recombination"/>
    <property type="evidence" value="ECO:0007669"/>
    <property type="project" value="TreeGrafter"/>
</dbReference>
<evidence type="ECO:0000256" key="3">
    <source>
        <dbReference type="ARBA" id="ARBA00023242"/>
    </source>
</evidence>
<dbReference type="GO" id="GO:0000781">
    <property type="term" value="C:chromosome, telomeric region"/>
    <property type="evidence" value="ECO:0007669"/>
    <property type="project" value="TreeGrafter"/>
</dbReference>
<keyword evidence="3" id="KW-0539">Nucleus</keyword>
<dbReference type="PANTHER" id="PTHR13989:SF16">
    <property type="entry name" value="REPLICATION PROTEIN A2"/>
    <property type="match status" value="1"/>
</dbReference>
<dbReference type="PANTHER" id="PTHR13989">
    <property type="entry name" value="REPLICATION PROTEIN A-RELATED"/>
    <property type="match status" value="1"/>
</dbReference>
<feature type="region of interest" description="Disordered" evidence="4">
    <location>
        <begin position="1"/>
        <end position="32"/>
    </location>
</feature>
<dbReference type="InParanoid" id="K5W8R0"/>
<evidence type="ECO:0008006" key="7">
    <source>
        <dbReference type="Google" id="ProtNLM"/>
    </source>
</evidence>
<keyword evidence="6" id="KW-1185">Reference proteome</keyword>
<dbReference type="Gene3D" id="2.40.50.140">
    <property type="entry name" value="Nucleic acid-binding proteins"/>
    <property type="match status" value="1"/>
</dbReference>
<dbReference type="GO" id="GO:0006260">
    <property type="term" value="P:DNA replication"/>
    <property type="evidence" value="ECO:0007669"/>
    <property type="project" value="TreeGrafter"/>
</dbReference>
<dbReference type="GeneID" id="18911078"/>